<name>A0AAF0D117_ODILC</name>
<keyword evidence="2" id="KW-0647">Proteasome</keyword>
<dbReference type="PANTHER" id="PTHR35610">
    <property type="entry name" value="3-ISOPROPYLMALATE DEHYDRATASE-RELATED"/>
    <property type="match status" value="1"/>
</dbReference>
<evidence type="ECO:0000256" key="1">
    <source>
        <dbReference type="SAM" id="Coils"/>
    </source>
</evidence>
<proteinExistence type="predicted"/>
<dbReference type="KEGG" id="oyw:OdinLCB4_004045"/>
<keyword evidence="1" id="KW-0175">Coiled coil</keyword>
<dbReference type="Pfam" id="PF09754">
    <property type="entry name" value="PAC2"/>
    <property type="match status" value="1"/>
</dbReference>
<dbReference type="SUPFAM" id="SSF159659">
    <property type="entry name" value="Cgl1923-like"/>
    <property type="match status" value="1"/>
</dbReference>
<dbReference type="Proteomes" id="UP000186851">
    <property type="component" value="Chromosome"/>
</dbReference>
<feature type="coiled-coil region" evidence="1">
    <location>
        <begin position="200"/>
        <end position="227"/>
    </location>
</feature>
<organism evidence="2 3">
    <name type="scientific">Odinarchaeota yellowstonii (strain LCB_4)</name>
    <dbReference type="NCBI Taxonomy" id="1841599"/>
    <lineage>
        <taxon>Archaea</taxon>
        <taxon>Promethearchaeati</taxon>
        <taxon>Candidatus Odinarchaeota</taxon>
        <taxon>Candidatus Odinarchaeia</taxon>
        <taxon>Candidatus Odinarchaeales</taxon>
        <taxon>Candidatus Odinarchaeaceae</taxon>
        <taxon>Candidatus Odinarchaeum</taxon>
    </lineage>
</organism>
<reference evidence="2" key="1">
    <citation type="journal article" date="2017" name="Nature">
        <title>Asgard archaea illuminate the origin of eukaryotic cellular complexity.</title>
        <authorList>
            <person name="Zaremba-Niedzwiedzka K."/>
            <person name="Caceres E.F."/>
            <person name="Saw J.H."/>
            <person name="Backstrom D."/>
            <person name="Juzokaite L."/>
            <person name="Vancaester E."/>
            <person name="Seitz K.W."/>
            <person name="Anantharaman K."/>
            <person name="Starnawski P."/>
            <person name="Kjeldsen K.U."/>
            <person name="Scott M.B."/>
            <person name="Nunoura T."/>
            <person name="Banfield J.F."/>
            <person name="Schramm A."/>
            <person name="Baker B.J."/>
            <person name="Spang A."/>
            <person name="Ettema T.J.G."/>
        </authorList>
    </citation>
    <scope>NUCLEOTIDE SEQUENCE</scope>
    <source>
        <strain evidence="2">LCB_4</strain>
    </source>
</reference>
<evidence type="ECO:0000313" key="3">
    <source>
        <dbReference type="Proteomes" id="UP000186851"/>
    </source>
</evidence>
<dbReference type="GO" id="GO:0000502">
    <property type="term" value="C:proteasome complex"/>
    <property type="evidence" value="ECO:0007669"/>
    <property type="project" value="UniProtKB-KW"/>
</dbReference>
<dbReference type="PANTHER" id="PTHR35610:SF3">
    <property type="entry name" value="PROTEASOME ASSEMBLY CHAPERONE FAMILY PROTEIN"/>
    <property type="match status" value="1"/>
</dbReference>
<reference evidence="2" key="2">
    <citation type="journal article" date="2022" name="Nat. Microbiol.">
        <title>A closed Candidatus Odinarchaeum chromosome exposes Asgard archaeal viruses.</title>
        <authorList>
            <person name="Tamarit D."/>
            <person name="Caceres E.F."/>
            <person name="Krupovic M."/>
            <person name="Nijland R."/>
            <person name="Eme L."/>
            <person name="Robinson N.P."/>
            <person name="Ettema T.J.G."/>
        </authorList>
    </citation>
    <scope>NUCLEOTIDE SEQUENCE</scope>
    <source>
        <strain evidence="2">LCB_4</strain>
    </source>
</reference>
<dbReference type="AlphaFoldDB" id="A0AAF0D117"/>
<gene>
    <name evidence="2" type="ORF">OdinLCB4_004045</name>
</gene>
<dbReference type="EMBL" id="CP091871">
    <property type="protein sequence ID" value="WEU39665.1"/>
    <property type="molecule type" value="Genomic_DNA"/>
</dbReference>
<accession>A0AAF0D117</accession>
<dbReference type="InterPro" id="IPR019151">
    <property type="entry name" value="Proteasome_assmbl_chaperone_2"/>
</dbReference>
<protein>
    <submittedName>
        <fullName evidence="2">Proteasome assembly chaperone family protein</fullName>
    </submittedName>
</protein>
<sequence length="248" mass="27748">MKKDVEILENAKIPESQIIMLGLPDTGLVGVIATAHILEMNKMEYLGSIDSIYFPPMIVIHNGELMAPMRIYGKDNIISLVSEITVPVNAISEFVEAIVAWLEEKKPKLVLFLGGLPAPNRLELEKSTCYAIPTTKDLAKLLERSNIPQLVEGVMVGPYALLLKECKKRNIPSIALLSESYANYPDPGAAASVIEALNKILDLNVEVESLLKKADEIRLNMRDLMRRTVKEMKQAEKTREYELPPLYM</sequence>
<dbReference type="Gene3D" id="3.40.50.10900">
    <property type="entry name" value="PAC-like subunit"/>
    <property type="match status" value="1"/>
</dbReference>
<evidence type="ECO:0000313" key="2">
    <source>
        <dbReference type="EMBL" id="WEU39665.1"/>
    </source>
</evidence>
<dbReference type="InterPro" id="IPR038389">
    <property type="entry name" value="PSMG2_sf"/>
</dbReference>